<proteinExistence type="predicted"/>
<reference evidence="2 3" key="1">
    <citation type="journal article" date="2013" name="Int. J. Syst. Evol. Microbiol.">
        <title>Marinoscillum luteum sp. nov., isolated from marine sediment.</title>
        <authorList>
            <person name="Cha I.T."/>
            <person name="Park S.J."/>
            <person name="Kim S.J."/>
            <person name="Kim J.G."/>
            <person name="Jung M.Y."/>
            <person name="Shin K.S."/>
            <person name="Kwon K.K."/>
            <person name="Yang S.H."/>
            <person name="Seo Y.S."/>
            <person name="Rhee S.K."/>
        </authorList>
    </citation>
    <scope>NUCLEOTIDE SEQUENCE [LARGE SCALE GENOMIC DNA]</scope>
    <source>
        <strain evidence="2 3">KCTC 23939</strain>
    </source>
</reference>
<gene>
    <name evidence="2" type="ORF">ACHKAR_11495</name>
</gene>
<dbReference type="EMBL" id="JBIPKE010000017">
    <property type="protein sequence ID" value="MFH6984067.1"/>
    <property type="molecule type" value="Genomic_DNA"/>
</dbReference>
<name>A0ABW7N9Q0_9BACT</name>
<accession>A0ABW7N9Q0</accession>
<keyword evidence="1" id="KW-1133">Transmembrane helix</keyword>
<evidence type="ECO:0000313" key="2">
    <source>
        <dbReference type="EMBL" id="MFH6984067.1"/>
    </source>
</evidence>
<dbReference type="Proteomes" id="UP001610063">
    <property type="component" value="Unassembled WGS sequence"/>
</dbReference>
<keyword evidence="3" id="KW-1185">Reference proteome</keyword>
<feature type="transmembrane region" description="Helical" evidence="1">
    <location>
        <begin position="66"/>
        <end position="85"/>
    </location>
</feature>
<sequence>MESRIKGLLEKYWAGETSIQEETELKEHFRENPSLTSEGSYFRELNRLKADPEVKFTHPGRAGRKARWSVAAVVTIGLMAAVLVIQDARKQSEFAVEDPKEAFEITRKALLMVSSGLNEGKTYSTEINNLNKAEELIREN</sequence>
<protein>
    <submittedName>
        <fullName evidence="2">Uncharacterized protein</fullName>
    </submittedName>
</protein>
<organism evidence="2 3">
    <name type="scientific">Marinoscillum luteum</name>
    <dbReference type="NCBI Taxonomy" id="861051"/>
    <lineage>
        <taxon>Bacteria</taxon>
        <taxon>Pseudomonadati</taxon>
        <taxon>Bacteroidota</taxon>
        <taxon>Cytophagia</taxon>
        <taxon>Cytophagales</taxon>
        <taxon>Reichenbachiellaceae</taxon>
        <taxon>Marinoscillum</taxon>
    </lineage>
</organism>
<keyword evidence="1" id="KW-0812">Transmembrane</keyword>
<keyword evidence="1" id="KW-0472">Membrane</keyword>
<evidence type="ECO:0000313" key="3">
    <source>
        <dbReference type="Proteomes" id="UP001610063"/>
    </source>
</evidence>
<comment type="caution">
    <text evidence="2">The sequence shown here is derived from an EMBL/GenBank/DDBJ whole genome shotgun (WGS) entry which is preliminary data.</text>
</comment>
<dbReference type="RefSeq" id="WP_159585152.1">
    <property type="nucleotide sequence ID" value="NZ_JBIPKE010000017.1"/>
</dbReference>
<evidence type="ECO:0000256" key="1">
    <source>
        <dbReference type="SAM" id="Phobius"/>
    </source>
</evidence>